<evidence type="ECO:0000313" key="4">
    <source>
        <dbReference type="Proteomes" id="UP000051783"/>
    </source>
</evidence>
<comment type="caution">
    <text evidence="3">The sequence shown here is derived from an EMBL/GenBank/DDBJ whole genome shotgun (WGS) entry which is preliminary data.</text>
</comment>
<feature type="signal peptide" evidence="2">
    <location>
        <begin position="1"/>
        <end position="29"/>
    </location>
</feature>
<evidence type="ECO:0000313" key="3">
    <source>
        <dbReference type="EMBL" id="KRO07811.1"/>
    </source>
</evidence>
<keyword evidence="4" id="KW-1185">Reference proteome</keyword>
<dbReference type="AlphaFoldDB" id="A0A0R2M9H3"/>
<feature type="chain" id="PRO_5006420486" evidence="2">
    <location>
        <begin position="30"/>
        <end position="506"/>
    </location>
</feature>
<organism evidence="3 4">
    <name type="scientific">Lactiplantibacillus xiangfangensis</name>
    <dbReference type="NCBI Taxonomy" id="942150"/>
    <lineage>
        <taxon>Bacteria</taxon>
        <taxon>Bacillati</taxon>
        <taxon>Bacillota</taxon>
        <taxon>Bacilli</taxon>
        <taxon>Lactobacillales</taxon>
        <taxon>Lactobacillaceae</taxon>
        <taxon>Lactiplantibacillus</taxon>
    </lineage>
</organism>
<gene>
    <name evidence="3" type="ORF">IV64_GL001265</name>
</gene>
<name>A0A0R2M9H3_9LACO</name>
<feature type="region of interest" description="Disordered" evidence="1">
    <location>
        <begin position="447"/>
        <end position="466"/>
    </location>
</feature>
<dbReference type="EMBL" id="JQCL01000098">
    <property type="protein sequence ID" value="KRO07811.1"/>
    <property type="molecule type" value="Genomic_DNA"/>
</dbReference>
<proteinExistence type="predicted"/>
<evidence type="ECO:0000256" key="1">
    <source>
        <dbReference type="SAM" id="MobiDB-lite"/>
    </source>
</evidence>
<sequence>MKMKQVWRVLAVLLVISGTVLSASPAVHAATLTDVTAGLDSMGSGRIPNEGGDNGKLSFLQETPTVTVKADGLKPYGSEDRISTSTTQINIAVSGTMTTTTGAGQSKPGNITSYYFDLLDRNGKSFTTPSQVISIGFKNTSVSIDQNITFNVDLKDLKTRGPIYIAYCFTTDLSSHVNKYYSSRVGKKLLPTITTSPVTTGTTVLNGKGDHPGDLISNNVTGDTTTVGDDGKWTLNLTGDALKNSTSLTVAESNEFGDYGTAFSFVTVAPVTIAADKTTLNLSSDDVTKLEAMSDSDFADWVKSEANVTGKSSSGSSVDVKTDTGDLAAALKKVAANDSMPIDFYATDGTKKSAIKTITLVKPGTVKFGTISSGIDFGSHGVPTATALYGPSSPWNVNINDTRTAGSKWYLYASATDLTSGSHKLPGYLTYRDANGQVSDLTKSTLIDSGDRGTSNTTEVTSNWTTDPKDTSKAGIFLDVEPGVFADSSIKYSGAVNWTLSDVPTP</sequence>
<dbReference type="PATRIC" id="fig|942150.3.peg.1302"/>
<protein>
    <submittedName>
        <fullName evidence="3">Extracellular protein</fullName>
    </submittedName>
</protein>
<evidence type="ECO:0000256" key="2">
    <source>
        <dbReference type="SAM" id="SignalP"/>
    </source>
</evidence>
<reference evidence="3 4" key="1">
    <citation type="journal article" date="2015" name="Genome Announc.">
        <title>Expanding the biotechnology potential of lactobacilli through comparative genomics of 213 strains and associated genera.</title>
        <authorList>
            <person name="Sun Z."/>
            <person name="Harris H.M."/>
            <person name="McCann A."/>
            <person name="Guo C."/>
            <person name="Argimon S."/>
            <person name="Zhang W."/>
            <person name="Yang X."/>
            <person name="Jeffery I.B."/>
            <person name="Cooney J.C."/>
            <person name="Kagawa T.F."/>
            <person name="Liu W."/>
            <person name="Song Y."/>
            <person name="Salvetti E."/>
            <person name="Wrobel A."/>
            <person name="Rasinkangas P."/>
            <person name="Parkhill J."/>
            <person name="Rea M.C."/>
            <person name="O'Sullivan O."/>
            <person name="Ritari J."/>
            <person name="Douillard F.P."/>
            <person name="Paul Ross R."/>
            <person name="Yang R."/>
            <person name="Briner A.E."/>
            <person name="Felis G.E."/>
            <person name="de Vos W.M."/>
            <person name="Barrangou R."/>
            <person name="Klaenhammer T.R."/>
            <person name="Caufield P.W."/>
            <person name="Cui Y."/>
            <person name="Zhang H."/>
            <person name="O'Toole P.W."/>
        </authorList>
    </citation>
    <scope>NUCLEOTIDE SEQUENCE [LARGE SCALE GENOMIC DNA]</scope>
    <source>
        <strain evidence="3 4">LMG 26013</strain>
    </source>
</reference>
<dbReference type="OrthoDB" id="2254248at2"/>
<dbReference type="Proteomes" id="UP000051783">
    <property type="component" value="Unassembled WGS sequence"/>
</dbReference>
<dbReference type="STRING" id="942150.IV64_GL001265"/>
<keyword evidence="2" id="KW-0732">Signal</keyword>
<accession>A0A0R2M9H3</accession>
<dbReference type="RefSeq" id="WP_057707553.1">
    <property type="nucleotide sequence ID" value="NZ_JQCL01000098.1"/>
</dbReference>